<dbReference type="InterPro" id="IPR001932">
    <property type="entry name" value="PPM-type_phosphatase-like_dom"/>
</dbReference>
<proteinExistence type="predicted"/>
<dbReference type="SUPFAM" id="SSF55781">
    <property type="entry name" value="GAF domain-like"/>
    <property type="match status" value="1"/>
</dbReference>
<keyword evidence="1" id="KW-0378">Hydrolase</keyword>
<dbReference type="Proteomes" id="UP000198415">
    <property type="component" value="Unassembled WGS sequence"/>
</dbReference>
<dbReference type="GO" id="GO:0016791">
    <property type="term" value="F:phosphatase activity"/>
    <property type="evidence" value="ECO:0007669"/>
    <property type="project" value="TreeGrafter"/>
</dbReference>
<feature type="domain" description="PPM-type phosphatase" evidence="2">
    <location>
        <begin position="180"/>
        <end position="396"/>
    </location>
</feature>
<evidence type="ECO:0000256" key="1">
    <source>
        <dbReference type="ARBA" id="ARBA00022801"/>
    </source>
</evidence>
<keyword evidence="4" id="KW-1185">Reference proteome</keyword>
<dbReference type="RefSeq" id="WP_089299355.1">
    <property type="nucleotide sequence ID" value="NZ_BOMU01000146.1"/>
</dbReference>
<dbReference type="InterPro" id="IPR052016">
    <property type="entry name" value="Bact_Sigma-Reg"/>
</dbReference>
<gene>
    <name evidence="3" type="ORF">SAMN06264365_1555</name>
</gene>
<dbReference type="SMART" id="SM00331">
    <property type="entry name" value="PP2C_SIG"/>
    <property type="match status" value="1"/>
</dbReference>
<evidence type="ECO:0000259" key="2">
    <source>
        <dbReference type="SMART" id="SM00331"/>
    </source>
</evidence>
<dbReference type="PANTHER" id="PTHR43156">
    <property type="entry name" value="STAGE II SPORULATION PROTEIN E-RELATED"/>
    <property type="match status" value="1"/>
</dbReference>
<dbReference type="InterPro" id="IPR036457">
    <property type="entry name" value="PPM-type-like_dom_sf"/>
</dbReference>
<evidence type="ECO:0000313" key="4">
    <source>
        <dbReference type="Proteomes" id="UP000198415"/>
    </source>
</evidence>
<name>A0A239KLY3_9ACTN</name>
<dbReference type="Pfam" id="PF07228">
    <property type="entry name" value="SpoIIE"/>
    <property type="match status" value="1"/>
</dbReference>
<dbReference type="OrthoDB" id="3280057at2"/>
<dbReference type="AlphaFoldDB" id="A0A239KLY3"/>
<organism evidence="3 4">
    <name type="scientific">Actinoplanes regularis</name>
    <dbReference type="NCBI Taxonomy" id="52697"/>
    <lineage>
        <taxon>Bacteria</taxon>
        <taxon>Bacillati</taxon>
        <taxon>Actinomycetota</taxon>
        <taxon>Actinomycetes</taxon>
        <taxon>Micromonosporales</taxon>
        <taxon>Micromonosporaceae</taxon>
        <taxon>Actinoplanes</taxon>
    </lineage>
</organism>
<evidence type="ECO:0000313" key="3">
    <source>
        <dbReference type="EMBL" id="SNT18708.1"/>
    </source>
</evidence>
<sequence length="406" mass="43715">MDVTSEPAWLQVFSTVLLRAHVWQADQIAETVEASLSRLGITPTVYLVDHEQRALHALTPVGRPRPVEVPVDGSVAGRAFAQIRSLSVAAGDDDERRRWWVPMIDGTTRIGVIDFLLPAGLDTSSPVLQQRCELFAGLIGHLIVTTLPRGDHLSRLRRTRSMSVASELLLQLLQPLTIVCDRAAVSAIMQPCYDVGGDGYDYAIDTNHARFSILDGVGKGLRAGLATAVALAALRAARRDGQDLMGQARTADAALGEQFTDARFVTAVLVELDLETGVLHLLNAGHPAPLLLRAGRVVGELEGVRRTPLGIADSHPKLAEHRLEPGDQILLFTDGIIEARDVTGELFGVHRLVALAEQHAAAGLAAPETVRRLSHAVIEHQHGPPSDDATLLLAEWSSAAARRSIP</sequence>
<protein>
    <submittedName>
        <fullName evidence="3">Serine phosphatase RsbU, regulator of sigma subunit</fullName>
    </submittedName>
</protein>
<reference evidence="3 4" key="1">
    <citation type="submission" date="2017-06" db="EMBL/GenBank/DDBJ databases">
        <authorList>
            <person name="Kim H.J."/>
            <person name="Triplett B.A."/>
        </authorList>
    </citation>
    <scope>NUCLEOTIDE SEQUENCE [LARGE SCALE GENOMIC DNA]</scope>
    <source>
        <strain evidence="3 4">DSM 43151</strain>
    </source>
</reference>
<dbReference type="SUPFAM" id="SSF81606">
    <property type="entry name" value="PP2C-like"/>
    <property type="match status" value="1"/>
</dbReference>
<accession>A0A239KLY3</accession>
<dbReference type="Gene3D" id="3.60.40.10">
    <property type="entry name" value="PPM-type phosphatase domain"/>
    <property type="match status" value="1"/>
</dbReference>
<dbReference type="EMBL" id="FZNR01000055">
    <property type="protein sequence ID" value="SNT18708.1"/>
    <property type="molecule type" value="Genomic_DNA"/>
</dbReference>
<dbReference type="PANTHER" id="PTHR43156:SF2">
    <property type="entry name" value="STAGE II SPORULATION PROTEIN E"/>
    <property type="match status" value="1"/>
</dbReference>